<keyword evidence="2" id="KW-1185">Reference proteome</keyword>
<evidence type="ECO:0000313" key="2">
    <source>
        <dbReference type="Proteomes" id="UP001597024"/>
    </source>
</evidence>
<accession>A0ABW3DKG6</accession>
<proteinExistence type="predicted"/>
<evidence type="ECO:0000313" key="1">
    <source>
        <dbReference type="EMBL" id="MFD0883392.1"/>
    </source>
</evidence>
<organism evidence="1 2">
    <name type="scientific">Streptosporangium algeriense</name>
    <dbReference type="NCBI Taxonomy" id="1682748"/>
    <lineage>
        <taxon>Bacteria</taxon>
        <taxon>Bacillati</taxon>
        <taxon>Actinomycetota</taxon>
        <taxon>Actinomycetes</taxon>
        <taxon>Streptosporangiales</taxon>
        <taxon>Streptosporangiaceae</taxon>
        <taxon>Streptosporangium</taxon>
    </lineage>
</organism>
<protein>
    <submittedName>
        <fullName evidence="1">Uncharacterized protein</fullName>
    </submittedName>
</protein>
<dbReference type="EMBL" id="JBHTHX010000033">
    <property type="protein sequence ID" value="MFD0883392.1"/>
    <property type="molecule type" value="Genomic_DNA"/>
</dbReference>
<sequence length="61" mass="6386">MRCSSSDATTATGKPRAAPLLLQLGTVAERIPAGSRNGGQGRVIREAISAFRAESRPYVEG</sequence>
<gene>
    <name evidence="1" type="ORF">ACFQ08_02305</name>
</gene>
<name>A0ABW3DKG6_9ACTN</name>
<comment type="caution">
    <text evidence="1">The sequence shown here is derived from an EMBL/GenBank/DDBJ whole genome shotgun (WGS) entry which is preliminary data.</text>
</comment>
<reference evidence="2" key="1">
    <citation type="journal article" date="2019" name="Int. J. Syst. Evol. Microbiol.">
        <title>The Global Catalogue of Microorganisms (GCM) 10K type strain sequencing project: providing services to taxonomists for standard genome sequencing and annotation.</title>
        <authorList>
            <consortium name="The Broad Institute Genomics Platform"/>
            <consortium name="The Broad Institute Genome Sequencing Center for Infectious Disease"/>
            <person name="Wu L."/>
            <person name="Ma J."/>
        </authorList>
    </citation>
    <scope>NUCLEOTIDE SEQUENCE [LARGE SCALE GENOMIC DNA]</scope>
    <source>
        <strain evidence="2">CCUG 62974</strain>
    </source>
</reference>
<dbReference type="Proteomes" id="UP001597024">
    <property type="component" value="Unassembled WGS sequence"/>
</dbReference>